<evidence type="ECO:0000256" key="3">
    <source>
        <dbReference type="ARBA" id="ARBA00023274"/>
    </source>
</evidence>
<keyword evidence="2 5" id="KW-0689">Ribosomal protein</keyword>
<reference evidence="6 7" key="1">
    <citation type="journal article" date="2016" name="Nat. Commun.">
        <title>Thousands of microbial genomes shed light on interconnected biogeochemical processes in an aquifer system.</title>
        <authorList>
            <person name="Anantharaman K."/>
            <person name="Brown C.T."/>
            <person name="Hug L.A."/>
            <person name="Sharon I."/>
            <person name="Castelle C.J."/>
            <person name="Probst A.J."/>
            <person name="Thomas B.C."/>
            <person name="Singh A."/>
            <person name="Wilkins M.J."/>
            <person name="Karaoz U."/>
            <person name="Brodie E.L."/>
            <person name="Williams K.H."/>
            <person name="Hubbard S.S."/>
            <person name="Banfield J.F."/>
        </authorList>
    </citation>
    <scope>NUCLEOTIDE SEQUENCE [LARGE SCALE GENOMIC DNA]</scope>
</reference>
<sequence>MAIKSVKLNAEEMAQAGVNFGHRISKLHPSMKQYVSGIKNNVHIFDLEKTVKEFEKALDFILKLVSEGKTILFVGTKIQLRGLIKVSAEECGMPYVTERWLGGTFTNFETISKRVFYFKDLEAKKASGELEKYTKKERLKFDKELQILKTKFEGIKNMSKLPDAVFIFGLDKDEIAAREAKIKNIKIIALADTNVNPDIIDYPIPANDDAISAVKYIIDKVEETIINSKQTTKI</sequence>
<accession>A0A1G2I993</accession>
<proteinExistence type="inferred from homology"/>
<comment type="similarity">
    <text evidence="1 5">Belongs to the universal ribosomal protein uS2 family.</text>
</comment>
<protein>
    <recommendedName>
        <fullName evidence="4 5">Small ribosomal subunit protein uS2</fullName>
    </recommendedName>
</protein>
<dbReference type="Gene3D" id="1.10.287.610">
    <property type="entry name" value="Helix hairpin bin"/>
    <property type="match status" value="1"/>
</dbReference>
<evidence type="ECO:0000256" key="5">
    <source>
        <dbReference type="HAMAP-Rule" id="MF_00291"/>
    </source>
</evidence>
<dbReference type="GO" id="GO:0003735">
    <property type="term" value="F:structural constituent of ribosome"/>
    <property type="evidence" value="ECO:0007669"/>
    <property type="project" value="InterPro"/>
</dbReference>
<evidence type="ECO:0000313" key="6">
    <source>
        <dbReference type="EMBL" id="OGZ71289.1"/>
    </source>
</evidence>
<dbReference type="Proteomes" id="UP000178826">
    <property type="component" value="Unassembled WGS sequence"/>
</dbReference>
<name>A0A1G2I993_9BACT</name>
<dbReference type="GO" id="GO:0006412">
    <property type="term" value="P:translation"/>
    <property type="evidence" value="ECO:0007669"/>
    <property type="project" value="UniProtKB-UniRule"/>
</dbReference>
<dbReference type="AlphaFoldDB" id="A0A1G2I993"/>
<dbReference type="SUPFAM" id="SSF52313">
    <property type="entry name" value="Ribosomal protein S2"/>
    <property type="match status" value="1"/>
</dbReference>
<dbReference type="NCBIfam" id="TIGR01011">
    <property type="entry name" value="rpsB_bact"/>
    <property type="match status" value="1"/>
</dbReference>
<evidence type="ECO:0000256" key="2">
    <source>
        <dbReference type="ARBA" id="ARBA00022980"/>
    </source>
</evidence>
<evidence type="ECO:0000256" key="4">
    <source>
        <dbReference type="ARBA" id="ARBA00035256"/>
    </source>
</evidence>
<comment type="caution">
    <text evidence="6">The sequence shown here is derived from an EMBL/GenBank/DDBJ whole genome shotgun (WGS) entry which is preliminary data.</text>
</comment>
<dbReference type="PRINTS" id="PR00395">
    <property type="entry name" value="RIBOSOMALS2"/>
</dbReference>
<dbReference type="InterPro" id="IPR001865">
    <property type="entry name" value="Ribosomal_uS2"/>
</dbReference>
<evidence type="ECO:0000256" key="1">
    <source>
        <dbReference type="ARBA" id="ARBA00006242"/>
    </source>
</evidence>
<dbReference type="PANTHER" id="PTHR12534">
    <property type="entry name" value="30S RIBOSOMAL PROTEIN S2 PROKARYOTIC AND ORGANELLAR"/>
    <property type="match status" value="1"/>
</dbReference>
<dbReference type="PANTHER" id="PTHR12534:SF0">
    <property type="entry name" value="SMALL RIBOSOMAL SUBUNIT PROTEIN US2M"/>
    <property type="match status" value="1"/>
</dbReference>
<organism evidence="6 7">
    <name type="scientific">Candidatus Staskawiczbacteria bacterium RIFCSPLOWO2_01_FULL_37_25b</name>
    <dbReference type="NCBI Taxonomy" id="1802213"/>
    <lineage>
        <taxon>Bacteria</taxon>
        <taxon>Candidatus Staskawicziibacteriota</taxon>
    </lineage>
</organism>
<dbReference type="InterPro" id="IPR005706">
    <property type="entry name" value="Ribosomal_uS2_bac/mit/plastid"/>
</dbReference>
<dbReference type="GO" id="GO:0022627">
    <property type="term" value="C:cytosolic small ribosomal subunit"/>
    <property type="evidence" value="ECO:0007669"/>
    <property type="project" value="TreeGrafter"/>
</dbReference>
<keyword evidence="3 5" id="KW-0687">Ribonucleoprotein</keyword>
<dbReference type="HAMAP" id="MF_00291_B">
    <property type="entry name" value="Ribosomal_uS2_B"/>
    <property type="match status" value="1"/>
</dbReference>
<dbReference type="Gene3D" id="3.40.50.10490">
    <property type="entry name" value="Glucose-6-phosphate isomerase like protein, domain 1"/>
    <property type="match status" value="1"/>
</dbReference>
<dbReference type="InterPro" id="IPR023591">
    <property type="entry name" value="Ribosomal_uS2_flav_dom_sf"/>
</dbReference>
<dbReference type="Pfam" id="PF00318">
    <property type="entry name" value="Ribosomal_S2"/>
    <property type="match status" value="1"/>
</dbReference>
<dbReference type="CDD" id="cd01425">
    <property type="entry name" value="RPS2"/>
    <property type="match status" value="1"/>
</dbReference>
<gene>
    <name evidence="5" type="primary">rpsB</name>
    <name evidence="6" type="ORF">A2998_00120</name>
</gene>
<evidence type="ECO:0000313" key="7">
    <source>
        <dbReference type="Proteomes" id="UP000178826"/>
    </source>
</evidence>
<dbReference type="EMBL" id="MHOZ01000060">
    <property type="protein sequence ID" value="OGZ71289.1"/>
    <property type="molecule type" value="Genomic_DNA"/>
</dbReference>